<dbReference type="Proteomes" id="UP000694867">
    <property type="component" value="Unplaced"/>
</dbReference>
<reference evidence="4" key="1">
    <citation type="submission" date="2025-08" db="UniProtKB">
        <authorList>
            <consortium name="RefSeq"/>
        </authorList>
    </citation>
    <scope>IDENTIFICATION</scope>
</reference>
<sequence>MLWELYVAVLVLHCVTCEVRNGTTKEAEFLSAATKTLQGPKSGNGTAMLGGPRQASGGNSSLTQQVTTALSNFDLGLGMYKMCPFPFNYLHQCESSSECAGSECCGMYAFPGPNRWRRSCCVPSSVTTVARVARLCIKSEKRPSVTDEIPNVNEVIPHSPAGLGLLVPTVVDEETTVSEDQVLLEEGKSETEPSLYFIKNIKKGLHGHTSVLHDGIKHIHKLHDSLQPKLHDILKAHIKGGAADDVCPKVRVYHKNCGRPCTTHKHCKDPHYACCKVICDDPWDKYSLKKGLYCHRMIEGKLPFQHEPEPWDTHDDHWMGSHGDSSSHLLEMLFKPKRKPPHHDTLGDKKIYLVGR</sequence>
<dbReference type="KEGG" id="goe:114828473"/>
<gene>
    <name evidence="4" type="primary">LOC114828473</name>
</gene>
<name>A0AAJ7SIM4_9ACAR</name>
<feature type="signal peptide" evidence="2">
    <location>
        <begin position="1"/>
        <end position="17"/>
    </location>
</feature>
<evidence type="ECO:0000256" key="2">
    <source>
        <dbReference type="SAM" id="SignalP"/>
    </source>
</evidence>
<evidence type="ECO:0000313" key="3">
    <source>
        <dbReference type="Proteomes" id="UP000694867"/>
    </source>
</evidence>
<keyword evidence="2" id="KW-0732">Signal</keyword>
<evidence type="ECO:0000313" key="4">
    <source>
        <dbReference type="RefSeq" id="XP_028968593.1"/>
    </source>
</evidence>
<protein>
    <submittedName>
        <fullName evidence="4">Uncharacterized protein LOC114828473</fullName>
    </submittedName>
</protein>
<keyword evidence="3" id="KW-1185">Reference proteome</keyword>
<dbReference type="RefSeq" id="XP_028968593.1">
    <property type="nucleotide sequence ID" value="XM_029112760.1"/>
</dbReference>
<evidence type="ECO:0000256" key="1">
    <source>
        <dbReference type="SAM" id="MobiDB-lite"/>
    </source>
</evidence>
<accession>A0AAJ7SIM4</accession>
<proteinExistence type="predicted"/>
<dbReference type="AlphaFoldDB" id="A0AAJ7SIM4"/>
<dbReference type="GeneID" id="114828473"/>
<feature type="region of interest" description="Disordered" evidence="1">
    <location>
        <begin position="40"/>
        <end position="61"/>
    </location>
</feature>
<feature type="chain" id="PRO_5042600933" evidence="2">
    <location>
        <begin position="18"/>
        <end position="356"/>
    </location>
</feature>
<organism evidence="3 4">
    <name type="scientific">Galendromus occidentalis</name>
    <name type="common">western predatory mite</name>
    <dbReference type="NCBI Taxonomy" id="34638"/>
    <lineage>
        <taxon>Eukaryota</taxon>
        <taxon>Metazoa</taxon>
        <taxon>Ecdysozoa</taxon>
        <taxon>Arthropoda</taxon>
        <taxon>Chelicerata</taxon>
        <taxon>Arachnida</taxon>
        <taxon>Acari</taxon>
        <taxon>Parasitiformes</taxon>
        <taxon>Mesostigmata</taxon>
        <taxon>Gamasina</taxon>
        <taxon>Phytoseioidea</taxon>
        <taxon>Phytoseiidae</taxon>
        <taxon>Typhlodrominae</taxon>
        <taxon>Galendromus</taxon>
    </lineage>
</organism>